<organism evidence="4 5">
    <name type="scientific">Clostridium cadaveris</name>
    <dbReference type="NCBI Taxonomy" id="1529"/>
    <lineage>
        <taxon>Bacteria</taxon>
        <taxon>Bacillati</taxon>
        <taxon>Bacillota</taxon>
        <taxon>Clostridia</taxon>
        <taxon>Eubacteriales</taxon>
        <taxon>Clostridiaceae</taxon>
        <taxon>Clostridium</taxon>
    </lineage>
</organism>
<dbReference type="InterPro" id="IPR009014">
    <property type="entry name" value="Transketo_C/PFOR_II"/>
</dbReference>
<reference evidence="4 5" key="1">
    <citation type="submission" date="2016-10" db="EMBL/GenBank/DDBJ databases">
        <authorList>
            <person name="de Groot N.N."/>
        </authorList>
    </citation>
    <scope>NUCLEOTIDE SEQUENCE [LARGE SCALE GENOMIC DNA]</scope>
    <source>
        <strain evidence="4 5">NLAE-zl-G419</strain>
    </source>
</reference>
<dbReference type="InterPro" id="IPR052368">
    <property type="entry name" value="2-oxoacid_oxidoreductase"/>
</dbReference>
<keyword evidence="1" id="KW-0560">Oxidoreductase</keyword>
<dbReference type="Pfam" id="PF17147">
    <property type="entry name" value="PFOR_II"/>
    <property type="match status" value="1"/>
</dbReference>
<dbReference type="Gene3D" id="3.40.50.920">
    <property type="match status" value="1"/>
</dbReference>
<dbReference type="InterPro" id="IPR029061">
    <property type="entry name" value="THDP-binding"/>
</dbReference>
<dbReference type="OrthoDB" id="9794954at2"/>
<evidence type="ECO:0000256" key="1">
    <source>
        <dbReference type="ARBA" id="ARBA00023002"/>
    </source>
</evidence>
<dbReference type="Gene3D" id="3.40.50.970">
    <property type="match status" value="1"/>
</dbReference>
<dbReference type="InterPro" id="IPR033412">
    <property type="entry name" value="PFOR_II"/>
</dbReference>
<feature type="domain" description="Pyruvate flavodoxin/ferredoxin oxidoreductase pyrimidine binding" evidence="2">
    <location>
        <begin position="14"/>
        <end position="187"/>
    </location>
</feature>
<feature type="domain" description="Pyruvate:ferredoxin oxidoreductase core" evidence="3">
    <location>
        <begin position="246"/>
        <end position="340"/>
    </location>
</feature>
<sequence length="352" mass="38687">MTKVLMKGNEAVAKAAIEAGCRLFAGYPITPQNEVPEYFAKELPKVGGVFIQAESEVAAINMIYGAAAAGARAMTSSSSPGIALKQEGIGYLTKAEMPAVIVNMMRGGPGLGGIQPSQSDYHMCVKGGANGDYHNIVLSPGNLQEAVDLIMEGFELADAYRTPVIILADGMIGQMMEPVEFRQPKKRELPPKDWALTGKNGGEKHCVLNLEMEPLDLEAFNVRMYKKYKDIEEKEQLWEEYMMEDAEYAFVAYGTAARVVKSAIGSLRKEGYKIGYIRPKSLWPFPVKAFENRGNNIKKYICVELSMGQMVDDVCLACNDKNMVEFIGRTGGIVIKPQEVIEFAKRIMGGVK</sequence>
<dbReference type="RefSeq" id="WP_074844282.1">
    <property type="nucleotide sequence ID" value="NZ_FOOE01000002.1"/>
</dbReference>
<dbReference type="InterPro" id="IPR002880">
    <property type="entry name" value="Pyrv_Fd/Flavodoxin_OxRdtase_N"/>
</dbReference>
<dbReference type="Proteomes" id="UP000182135">
    <property type="component" value="Unassembled WGS sequence"/>
</dbReference>
<evidence type="ECO:0000259" key="3">
    <source>
        <dbReference type="Pfam" id="PF17147"/>
    </source>
</evidence>
<dbReference type="EMBL" id="FOOE01000002">
    <property type="protein sequence ID" value="SFF54450.1"/>
    <property type="molecule type" value="Genomic_DNA"/>
</dbReference>
<evidence type="ECO:0000313" key="5">
    <source>
        <dbReference type="Proteomes" id="UP000182135"/>
    </source>
</evidence>
<protein>
    <submittedName>
        <fullName evidence="4">2-oxoglutarate ferredoxin oxidoreductase subunit alpha</fullName>
    </submittedName>
</protein>
<proteinExistence type="predicted"/>
<accession>A0A1I2JKF1</accession>
<name>A0A1I2JKF1_9CLOT</name>
<evidence type="ECO:0000313" key="4">
    <source>
        <dbReference type="EMBL" id="SFF54450.1"/>
    </source>
</evidence>
<evidence type="ECO:0000259" key="2">
    <source>
        <dbReference type="Pfam" id="PF01855"/>
    </source>
</evidence>
<keyword evidence="5" id="KW-1185">Reference proteome</keyword>
<gene>
    <name evidence="4" type="ORF">SAMN04487885_102113</name>
</gene>
<dbReference type="eggNOG" id="COG0674">
    <property type="taxonomic scope" value="Bacteria"/>
</dbReference>
<dbReference type="CDD" id="cd07034">
    <property type="entry name" value="TPP_PYR_PFOR_IOR-alpha_like"/>
    <property type="match status" value="1"/>
</dbReference>
<dbReference type="SUPFAM" id="SSF52518">
    <property type="entry name" value="Thiamin diphosphate-binding fold (THDP-binding)"/>
    <property type="match status" value="1"/>
</dbReference>
<dbReference type="Pfam" id="PF01855">
    <property type="entry name" value="POR_N"/>
    <property type="match status" value="1"/>
</dbReference>
<dbReference type="GO" id="GO:0016491">
    <property type="term" value="F:oxidoreductase activity"/>
    <property type="evidence" value="ECO:0007669"/>
    <property type="project" value="UniProtKB-KW"/>
</dbReference>
<dbReference type="PANTHER" id="PTHR43088:SF1">
    <property type="entry name" value="SUBUNIT OF PYRUVATE:FLAVODOXIN OXIDOREDUCTASE"/>
    <property type="match status" value="1"/>
</dbReference>
<dbReference type="NCBIfam" id="NF005507">
    <property type="entry name" value="PRK07119.1"/>
    <property type="match status" value="1"/>
</dbReference>
<dbReference type="AlphaFoldDB" id="A0A1I2JKF1"/>
<dbReference type="PANTHER" id="PTHR43088">
    <property type="entry name" value="SUBUNIT OF PYRUVATE:FLAVODOXIN OXIDOREDUCTASE-RELATED"/>
    <property type="match status" value="1"/>
</dbReference>
<dbReference type="STRING" id="1529.SAMN04487885_102113"/>
<dbReference type="SUPFAM" id="SSF52922">
    <property type="entry name" value="TK C-terminal domain-like"/>
    <property type="match status" value="1"/>
</dbReference>